<name>A0A7I7QFQ5_9MYCO</name>
<evidence type="ECO:0000256" key="8">
    <source>
        <dbReference type="ARBA" id="ARBA00023125"/>
    </source>
</evidence>
<dbReference type="PRINTS" id="PR00455">
    <property type="entry name" value="HTHTETR"/>
</dbReference>
<evidence type="ECO:0000313" key="12">
    <source>
        <dbReference type="Proteomes" id="UP000467130"/>
    </source>
</evidence>
<dbReference type="InterPro" id="IPR001647">
    <property type="entry name" value="HTH_TetR"/>
</dbReference>
<evidence type="ECO:0000256" key="2">
    <source>
        <dbReference type="ARBA" id="ARBA00010617"/>
    </source>
</evidence>
<dbReference type="GO" id="GO:0005506">
    <property type="term" value="F:iron ion binding"/>
    <property type="evidence" value="ECO:0007669"/>
    <property type="project" value="InterPro"/>
</dbReference>
<dbReference type="Proteomes" id="UP000467130">
    <property type="component" value="Chromosome"/>
</dbReference>
<dbReference type="Gene3D" id="1.10.357.10">
    <property type="entry name" value="Tetracycline Repressor, domain 2"/>
    <property type="match status" value="1"/>
</dbReference>
<evidence type="ECO:0000259" key="10">
    <source>
        <dbReference type="PROSITE" id="PS50977"/>
    </source>
</evidence>
<organism evidence="11 12">
    <name type="scientific">Mycobacterium stomatepiae</name>
    <dbReference type="NCBI Taxonomy" id="470076"/>
    <lineage>
        <taxon>Bacteria</taxon>
        <taxon>Bacillati</taxon>
        <taxon>Actinomycetota</taxon>
        <taxon>Actinomycetes</taxon>
        <taxon>Mycobacteriales</taxon>
        <taxon>Mycobacteriaceae</taxon>
        <taxon>Mycobacterium</taxon>
        <taxon>Mycobacterium simiae complex</taxon>
    </lineage>
</organism>
<dbReference type="PROSITE" id="PS50977">
    <property type="entry name" value="HTH_TETR_2"/>
    <property type="match status" value="1"/>
</dbReference>
<dbReference type="AlphaFoldDB" id="A0A7I7QFQ5"/>
<reference evidence="11 12" key="1">
    <citation type="journal article" date="2019" name="Emerg. Microbes Infect.">
        <title>Comprehensive subspecies identification of 175 nontuberculous mycobacteria species based on 7547 genomic profiles.</title>
        <authorList>
            <person name="Matsumoto Y."/>
            <person name="Kinjo T."/>
            <person name="Motooka D."/>
            <person name="Nabeya D."/>
            <person name="Jung N."/>
            <person name="Uechi K."/>
            <person name="Horii T."/>
            <person name="Iida T."/>
            <person name="Fujita J."/>
            <person name="Nakamura S."/>
        </authorList>
    </citation>
    <scope>NUCLEOTIDE SEQUENCE [LARGE SCALE GENOMIC DNA]</scope>
    <source>
        <strain evidence="11 12">JCM 17783</strain>
    </source>
</reference>
<dbReference type="SUPFAM" id="SSF46689">
    <property type="entry name" value="Homeodomain-like"/>
    <property type="match status" value="1"/>
</dbReference>
<dbReference type="InterPro" id="IPR001128">
    <property type="entry name" value="Cyt_P450"/>
</dbReference>
<feature type="DNA-binding region" description="H-T-H motif" evidence="9">
    <location>
        <begin position="250"/>
        <end position="269"/>
    </location>
</feature>
<evidence type="ECO:0000256" key="5">
    <source>
        <dbReference type="ARBA" id="ARBA00023002"/>
    </source>
</evidence>
<keyword evidence="3" id="KW-0349">Heme</keyword>
<dbReference type="Gene3D" id="1.10.630.10">
    <property type="entry name" value="Cytochrome P450"/>
    <property type="match status" value="1"/>
</dbReference>
<keyword evidence="5" id="KW-0560">Oxidoreductase</keyword>
<evidence type="ECO:0000256" key="1">
    <source>
        <dbReference type="ARBA" id="ARBA00001971"/>
    </source>
</evidence>
<proteinExistence type="inferred from homology"/>
<dbReference type="InterPro" id="IPR036396">
    <property type="entry name" value="Cyt_P450_sf"/>
</dbReference>
<keyword evidence="4" id="KW-0479">Metal-binding</keyword>
<comment type="similarity">
    <text evidence="2">Belongs to the cytochrome P450 family.</text>
</comment>
<accession>A0A7I7QFQ5</accession>
<dbReference type="GO" id="GO:0020037">
    <property type="term" value="F:heme binding"/>
    <property type="evidence" value="ECO:0007669"/>
    <property type="project" value="InterPro"/>
</dbReference>
<evidence type="ECO:0000256" key="9">
    <source>
        <dbReference type="PROSITE-ProRule" id="PRU00335"/>
    </source>
</evidence>
<comment type="cofactor">
    <cofactor evidence="1">
        <name>heme</name>
        <dbReference type="ChEBI" id="CHEBI:30413"/>
    </cofactor>
</comment>
<dbReference type="KEGG" id="msto:MSTO_53140"/>
<dbReference type="PANTHER" id="PTHR46696:SF4">
    <property type="entry name" value="BIOTIN BIOSYNTHESIS CYTOCHROME P450"/>
    <property type="match status" value="1"/>
</dbReference>
<dbReference type="GO" id="GO:0036199">
    <property type="term" value="F:cholest-4-en-3-one 26-monooxygenase activity"/>
    <property type="evidence" value="ECO:0007669"/>
    <property type="project" value="TreeGrafter"/>
</dbReference>
<dbReference type="Pfam" id="PF00440">
    <property type="entry name" value="TetR_N"/>
    <property type="match status" value="1"/>
</dbReference>
<evidence type="ECO:0000256" key="6">
    <source>
        <dbReference type="ARBA" id="ARBA00023004"/>
    </source>
</evidence>
<evidence type="ECO:0000256" key="4">
    <source>
        <dbReference type="ARBA" id="ARBA00022723"/>
    </source>
</evidence>
<sequence length="407" mass="44381">MMAYFTRLIERRRTEPEDDTISHLVAAGVGADGDISGTLPILAFTFTMVTGGNDTVTGMLGGSMPLLHQRPDQRELLVHKPQMIGDAVEELLRLTSPAQGLARTVTRDVTIVDTTIPAGRRVLLLYGSANRDERQYGPDAGELDVTRCPAQHPDLQPRRAPLPGCGGGQDAIPGRADRTAVPLPGFRRRREFGRLGGRQLRATSGVGADHREVLMAGTDWLASSRSEAAVDRILDAAEQLYTARDSDSIGMNEIARAAGCSRATLYRYFENREALRTAYIHRETHRLGRDIIARTGGIEDPREKLIVSILVTLQMVRESPALASWFATTRPPVGGELAGQSDVIAALAAAFLHSLGPDDPAAIERRARWAVRVIVSLLTYPGRDESEERAMIEEFVVPIIAPASARR</sequence>
<keyword evidence="8 9" id="KW-0238">DNA-binding</keyword>
<dbReference type="EMBL" id="AP022587">
    <property type="protein sequence ID" value="BBY25109.1"/>
    <property type="molecule type" value="Genomic_DNA"/>
</dbReference>
<dbReference type="InterPro" id="IPR009057">
    <property type="entry name" value="Homeodomain-like_sf"/>
</dbReference>
<evidence type="ECO:0000313" key="11">
    <source>
        <dbReference type="EMBL" id="BBY25109.1"/>
    </source>
</evidence>
<protein>
    <recommendedName>
        <fullName evidence="10">HTH tetR-type domain-containing protein</fullName>
    </recommendedName>
</protein>
<feature type="domain" description="HTH tetR-type" evidence="10">
    <location>
        <begin position="227"/>
        <end position="287"/>
    </location>
</feature>
<keyword evidence="6" id="KW-0408">Iron</keyword>
<keyword evidence="7" id="KW-0503">Monooxygenase</keyword>
<dbReference type="SUPFAM" id="SSF48264">
    <property type="entry name" value="Cytochrome P450"/>
    <property type="match status" value="1"/>
</dbReference>
<evidence type="ECO:0000256" key="3">
    <source>
        <dbReference type="ARBA" id="ARBA00022617"/>
    </source>
</evidence>
<dbReference type="InterPro" id="IPR002397">
    <property type="entry name" value="Cyt_P450_B"/>
</dbReference>
<keyword evidence="12" id="KW-1185">Reference proteome</keyword>
<dbReference type="PRINTS" id="PR00359">
    <property type="entry name" value="BP450"/>
</dbReference>
<gene>
    <name evidence="11" type="ORF">MSTO_53140</name>
</gene>
<dbReference type="GO" id="GO:0008395">
    <property type="term" value="F:steroid hydroxylase activity"/>
    <property type="evidence" value="ECO:0007669"/>
    <property type="project" value="TreeGrafter"/>
</dbReference>
<dbReference type="GO" id="GO:0003677">
    <property type="term" value="F:DNA binding"/>
    <property type="evidence" value="ECO:0007669"/>
    <property type="project" value="UniProtKB-UniRule"/>
</dbReference>
<dbReference type="PANTHER" id="PTHR46696">
    <property type="entry name" value="P450, PUTATIVE (EUROFUNG)-RELATED"/>
    <property type="match status" value="1"/>
</dbReference>
<evidence type="ECO:0000256" key="7">
    <source>
        <dbReference type="ARBA" id="ARBA00023033"/>
    </source>
</evidence>
<dbReference type="GO" id="GO:0006707">
    <property type="term" value="P:cholesterol catabolic process"/>
    <property type="evidence" value="ECO:0007669"/>
    <property type="project" value="TreeGrafter"/>
</dbReference>
<dbReference type="Pfam" id="PF00067">
    <property type="entry name" value="p450"/>
    <property type="match status" value="1"/>
</dbReference>